<dbReference type="GO" id="GO:0016020">
    <property type="term" value="C:membrane"/>
    <property type="evidence" value="ECO:0007669"/>
    <property type="project" value="TreeGrafter"/>
</dbReference>
<dbReference type="PANTHER" id="PTHR24185">
    <property type="entry name" value="CALCIUM-INDEPENDENT PHOSPHOLIPASE A2-GAMMA"/>
    <property type="match status" value="1"/>
</dbReference>
<feature type="domain" description="PNPLA" evidence="5">
    <location>
        <begin position="949"/>
        <end position="1123"/>
    </location>
</feature>
<dbReference type="PANTHER" id="PTHR24185:SF1">
    <property type="entry name" value="CALCIUM-INDEPENDENT PHOSPHOLIPASE A2-GAMMA"/>
    <property type="match status" value="1"/>
</dbReference>
<organism evidence="6 7">
    <name type="scientific">Racocetra fulgida</name>
    <dbReference type="NCBI Taxonomy" id="60492"/>
    <lineage>
        <taxon>Eukaryota</taxon>
        <taxon>Fungi</taxon>
        <taxon>Fungi incertae sedis</taxon>
        <taxon>Mucoromycota</taxon>
        <taxon>Glomeromycotina</taxon>
        <taxon>Glomeromycetes</taxon>
        <taxon>Diversisporales</taxon>
        <taxon>Gigasporaceae</taxon>
        <taxon>Racocetra</taxon>
    </lineage>
</organism>
<keyword evidence="7" id="KW-1185">Reference proteome</keyword>
<dbReference type="OrthoDB" id="1658288at2759"/>
<dbReference type="PROSITE" id="PS51635">
    <property type="entry name" value="PNPLA"/>
    <property type="match status" value="1"/>
</dbReference>
<dbReference type="InterPro" id="IPR002641">
    <property type="entry name" value="PNPLA_dom"/>
</dbReference>
<sequence length="1187" mass="137009">MASPIDSFFVKIEKLIEFQLVNGQTQEQKIKLKFAEGKALIDKLEEEDEEQHGYYKYRYYSTYASYLKVINKIDKAAKQEKLLEKYKKFGPERENIDKNESLLFVNAESDNQSSASGKNPLEESIREKLIKAQDILDETVIEPIKKAFEILHEAPKTFEDYQKIVNYVNTLLESLNVLIDEELVVLDQLNNEDNVQSNQSEIKQKIEKVLGRLIVLKDLKNSANNLTNQMVYSKADKKAVLFNNILFTEGGINKRYRELASCFHPDRTKYFNAPNGLHGNDQYLGAKLFRIILEIKEDLLRDLEKASESKGVLNFHEKNANEYFNIANDYRNTYKNNGNKLKILNKEEISEIPNTELRHLSISYELLAYREYRASCKVADATKELKKQIKLRESIALCLYIFDHLLEAQLYALLAIQLICWHSQYVSQKELVDAKKVFDKVRGEISQLNTDIKLKDDLSNSQALVKVMNEGISFLEKCNIQHSVDNDLRMISAELMFKPDRRIVSYQASQENILYSKVQYAMYKIAGALSLIGATATVALGKQGTMLLDEPKIREKLNEIIKVALDAYDKGNYQQFFDSLCKEYKKNTSLIKIKESNIIIPEDIIGSLLRHGFRSDGIAYLLNLIGEMLSSNKIKTPDNDRASDELRTMGKIAFKGVLYKKLVEKAKALDDQVHTLREDTLKSMAKSTWHKIIDFLLLKSYSELAKEYKDNAREMPFQSRLKEMRNIARLNLVIFDIINSDEEAPMRINKTVEEIRNSISYNYQFSSSTESCLEALEDFLWIMRGDVSKSLLIYSIEPAKKQCNEEHDRKYDQKYMEYLKDKLQKASNNNKRIDLHSKLADYFVKLAEEDKVDLLSSLRHWHNAKEHYSEIRVINPKINYDKAMEFIIEALKLNPQNILITKQKRHLDRIKEHCVENRVNRHNKKIYSVDNSLKNLHRYNEDDSVYKILSIDGGGVRSILPALWLSELEYHTHKPISQLFNMVVGTSTGGFIAAGLSMPREELSTLTNLVIPAVKVNKDYMQSYLFTCHNSTNTLFDALMATTAAPTFFPSYKIKDKGIFVDGGVKLNNPALTAYTEVFENRDIRKITVLSLGTGSYIPDPLRPDLYHCQLFWEKNLYNDECNVDNSMYSMLGNCYQRWQVLLDKPVSLDDCNNISYLLELGHQYIEELDASDENPLNVLVESFESG</sequence>
<dbReference type="CDD" id="cd07199">
    <property type="entry name" value="Pat17_PNPLA8_PNPLA9_like"/>
    <property type="match status" value="1"/>
</dbReference>
<reference evidence="6" key="1">
    <citation type="submission" date="2021-06" db="EMBL/GenBank/DDBJ databases">
        <authorList>
            <person name="Kallberg Y."/>
            <person name="Tangrot J."/>
            <person name="Rosling A."/>
        </authorList>
    </citation>
    <scope>NUCLEOTIDE SEQUENCE</scope>
    <source>
        <strain evidence="6">IN212</strain>
    </source>
</reference>
<proteinExistence type="predicted"/>
<dbReference type="AlphaFoldDB" id="A0A9N8VZ16"/>
<feature type="short sequence motif" description="GXSXG" evidence="4">
    <location>
        <begin position="985"/>
        <end position="989"/>
    </location>
</feature>
<dbReference type="Proteomes" id="UP000789396">
    <property type="component" value="Unassembled WGS sequence"/>
</dbReference>
<dbReference type="GO" id="GO:0016042">
    <property type="term" value="P:lipid catabolic process"/>
    <property type="evidence" value="ECO:0007669"/>
    <property type="project" value="UniProtKB-KW"/>
</dbReference>
<protein>
    <submittedName>
        <fullName evidence="6">15960_t:CDS:1</fullName>
    </submittedName>
</protein>
<dbReference type="EMBL" id="CAJVPZ010000628">
    <property type="protein sequence ID" value="CAG8471337.1"/>
    <property type="molecule type" value="Genomic_DNA"/>
</dbReference>
<evidence type="ECO:0000313" key="6">
    <source>
        <dbReference type="EMBL" id="CAG8471337.1"/>
    </source>
</evidence>
<dbReference type="Gene3D" id="3.40.1090.10">
    <property type="entry name" value="Cytosolic phospholipase A2 catalytic domain"/>
    <property type="match status" value="2"/>
</dbReference>
<accession>A0A9N8VZ16</accession>
<dbReference type="InterPro" id="IPR016035">
    <property type="entry name" value="Acyl_Trfase/lysoPLipase"/>
</dbReference>
<name>A0A9N8VZ16_9GLOM</name>
<dbReference type="Pfam" id="PF01734">
    <property type="entry name" value="Patatin"/>
    <property type="match status" value="2"/>
</dbReference>
<keyword evidence="1" id="KW-0378">Hydrolase</keyword>
<evidence type="ECO:0000313" key="7">
    <source>
        <dbReference type="Proteomes" id="UP000789396"/>
    </source>
</evidence>
<comment type="caution">
    <text evidence="6">The sequence shown here is derived from an EMBL/GenBank/DDBJ whole genome shotgun (WGS) entry which is preliminary data.</text>
</comment>
<dbReference type="GO" id="GO:0006631">
    <property type="term" value="P:fatty acid metabolic process"/>
    <property type="evidence" value="ECO:0007669"/>
    <property type="project" value="TreeGrafter"/>
</dbReference>
<keyword evidence="3" id="KW-0443">Lipid metabolism</keyword>
<comment type="caution">
    <text evidence="4">Lacks conserved residue(s) required for the propagation of feature annotation.</text>
</comment>
<gene>
    <name evidence="6" type="ORF">RFULGI_LOCUS1131</name>
</gene>
<dbReference type="GO" id="GO:0046486">
    <property type="term" value="P:glycerolipid metabolic process"/>
    <property type="evidence" value="ECO:0007669"/>
    <property type="project" value="UniProtKB-ARBA"/>
</dbReference>
<evidence type="ECO:0000256" key="1">
    <source>
        <dbReference type="ARBA" id="ARBA00022801"/>
    </source>
</evidence>
<evidence type="ECO:0000256" key="2">
    <source>
        <dbReference type="ARBA" id="ARBA00022963"/>
    </source>
</evidence>
<evidence type="ECO:0000256" key="4">
    <source>
        <dbReference type="PROSITE-ProRule" id="PRU01161"/>
    </source>
</evidence>
<evidence type="ECO:0000259" key="5">
    <source>
        <dbReference type="PROSITE" id="PS51635"/>
    </source>
</evidence>
<dbReference type="SUPFAM" id="SSF52151">
    <property type="entry name" value="FabD/lysophospholipase-like"/>
    <property type="match status" value="1"/>
</dbReference>
<evidence type="ECO:0000256" key="3">
    <source>
        <dbReference type="ARBA" id="ARBA00023098"/>
    </source>
</evidence>
<dbReference type="GO" id="GO:0004620">
    <property type="term" value="F:phospholipase activity"/>
    <property type="evidence" value="ECO:0007669"/>
    <property type="project" value="TreeGrafter"/>
</dbReference>
<keyword evidence="2" id="KW-0442">Lipid degradation</keyword>